<accession>A0A5S4YWD3</accession>
<feature type="signal peptide" evidence="1">
    <location>
        <begin position="1"/>
        <end position="19"/>
    </location>
</feature>
<evidence type="ECO:0000256" key="1">
    <source>
        <dbReference type="SAM" id="SignalP"/>
    </source>
</evidence>
<organism evidence="2 3">
    <name type="scientific">Bradyrhizobium hipponense</name>
    <dbReference type="NCBI Taxonomy" id="2605638"/>
    <lineage>
        <taxon>Bacteria</taxon>
        <taxon>Pseudomonadati</taxon>
        <taxon>Pseudomonadota</taxon>
        <taxon>Alphaproteobacteria</taxon>
        <taxon>Hyphomicrobiales</taxon>
        <taxon>Nitrobacteraceae</taxon>
        <taxon>Bradyrhizobium</taxon>
    </lineage>
</organism>
<comment type="caution">
    <text evidence="2">The sequence shown here is derived from an EMBL/GenBank/DDBJ whole genome shotgun (WGS) entry which is preliminary data.</text>
</comment>
<evidence type="ECO:0000313" key="3">
    <source>
        <dbReference type="Proteomes" id="UP000324797"/>
    </source>
</evidence>
<dbReference type="AlphaFoldDB" id="A0A5S4YWD3"/>
<keyword evidence="1" id="KW-0732">Signal</keyword>
<evidence type="ECO:0000313" key="2">
    <source>
        <dbReference type="EMBL" id="TYO67997.1"/>
    </source>
</evidence>
<dbReference type="EMBL" id="VSTH01000014">
    <property type="protein sequence ID" value="TYO67997.1"/>
    <property type="molecule type" value="Genomic_DNA"/>
</dbReference>
<reference evidence="2 3" key="1">
    <citation type="submission" date="2019-08" db="EMBL/GenBank/DDBJ databases">
        <title>Bradyrhizobium hipponensis sp. nov., a rhizobium isolated from a Lupinus angustifolius root nodule in Tunisia.</title>
        <authorList>
            <person name="Off K."/>
            <person name="Rejili M."/>
            <person name="Mars M."/>
            <person name="Brachmann A."/>
            <person name="Marin M."/>
        </authorList>
    </citation>
    <scope>NUCLEOTIDE SEQUENCE [LARGE SCALE GENOMIC DNA]</scope>
    <source>
        <strain evidence="3">aSej3</strain>
    </source>
</reference>
<name>A0A5S4YWD3_9BRAD</name>
<sequence length="74" mass="8070">MRSFLSLGFLIALCASANAATAHHPHRKHAVARQDPGVIMSPVPYGAYAGPRPPVYFNDQPDPLVDRPYKNWGG</sequence>
<dbReference type="Proteomes" id="UP000324797">
    <property type="component" value="Unassembled WGS sequence"/>
</dbReference>
<protein>
    <submittedName>
        <fullName evidence="2">Uncharacterized protein</fullName>
    </submittedName>
</protein>
<proteinExistence type="predicted"/>
<keyword evidence="3" id="KW-1185">Reference proteome</keyword>
<gene>
    <name evidence="2" type="ORF">FXV83_04325</name>
</gene>
<feature type="chain" id="PRO_5024362022" evidence="1">
    <location>
        <begin position="20"/>
        <end position="74"/>
    </location>
</feature>